<sequence>MINSFVCGVSIKSHHRVSNVLRTNGSSLGSVPIRTTESQFLRGDGNGRFGRFGGKFVPETLMSPLKDLEDEFNFVLGDHEFQVGLSHASWINKPRLSQDYRLGVKRFLDFAFTRSNANMMKCPCNRCLLTKSLSKDDIEGDLMCYGFLSSYTSWILHGEEVCVTGNTRLPSDVNEIMDFMDSETQPPDDSPHLETSFNAPPPLAPECKSFKWKIQVIDSEGSVEGKMVTSKDVWKLQSGKVIVHFDENSGQPIGDSGGLLGSWLGQLSNDVNLLPINYSDWRMVNIHTKRKAWDVIQSKFWFDDPTMRKGYVMSALGSRCKDVKLRLWKEHKRNDQLQTLQNRPNNVPEEQWEHFVHMRFTEKWKKMQERNTKNQKKHTMPHVCGRKSFSRKRNDITIRTGKTPCRAEFFIETRTKPDGSFVCEEAKTRAEALTTLLNQNSHGTSNVAATLDDEFAQVFGPERPGRVRCVGRGPTPSKLVRRCTATRQEVDNSEMVVGLQTQVKELSNQVKGMSTFIQQIIGTSTGEQARAWAASFAVAFANIPNPPFANIPTPSNPNQVSMDIQIHCGSHKINNALAQAMIARRLGCSRVVAATGAGQHGVATAAACAKFSLECTVFMGTADKEKQFSNVLSMKMLGAQVKSVEGTFKDASSEAIRNWVGNLKTTYYLSGTVVGPHPSPLMVREFQSVIGKETRRQANQLWVGKPDVLVACVGSGSNALGLFHEFVGDEDVRLVGVEAAGFGLDSGKHSATLAVGDVGVYHGSMSYLLQDDEGQILKPHSVGVGLEYPGVGPEISFLKEAGRAEFYTATDQEAIQACRLLSRLEGIIPALEPSHALAFLDKLVPTLRDGAKVVVNCSGRGDKDLDTLIQRGLPSSLSL</sequence>
<proteinExistence type="inferred from homology"/>
<evidence type="ECO:0000313" key="13">
    <source>
        <dbReference type="EMBL" id="KAH0909226.1"/>
    </source>
</evidence>
<accession>A0ABQ8BWM9</accession>
<dbReference type="CDD" id="cd06446">
    <property type="entry name" value="Trp-synth_B"/>
    <property type="match status" value="1"/>
</dbReference>
<evidence type="ECO:0000256" key="2">
    <source>
        <dbReference type="ARBA" id="ARBA00004733"/>
    </source>
</evidence>
<dbReference type="InterPro" id="IPR004252">
    <property type="entry name" value="Probable_transposase_24"/>
</dbReference>
<feature type="domain" description="Transposase-associated" evidence="12">
    <location>
        <begin position="89"/>
        <end position="159"/>
    </location>
</feature>
<protein>
    <recommendedName>
        <fullName evidence="3 10">Tryptophan synthase</fullName>
        <ecNumber evidence="3 10">4.2.1.20</ecNumber>
    </recommendedName>
</protein>
<dbReference type="InterPro" id="IPR006654">
    <property type="entry name" value="Trp_synth_beta"/>
</dbReference>
<evidence type="ECO:0000256" key="1">
    <source>
        <dbReference type="ARBA" id="ARBA00001933"/>
    </source>
</evidence>
<comment type="cofactor">
    <cofactor evidence="1 10">
        <name>pyridoxal 5'-phosphate</name>
        <dbReference type="ChEBI" id="CHEBI:597326"/>
    </cofactor>
</comment>
<evidence type="ECO:0000256" key="10">
    <source>
        <dbReference type="RuleBase" id="RU003663"/>
    </source>
</evidence>
<comment type="catalytic activity">
    <reaction evidence="9 10">
        <text>(1S,2R)-1-C-(indol-3-yl)glycerol 3-phosphate + L-serine = D-glyceraldehyde 3-phosphate + L-tryptophan + H2O</text>
        <dbReference type="Rhea" id="RHEA:10532"/>
        <dbReference type="ChEBI" id="CHEBI:15377"/>
        <dbReference type="ChEBI" id="CHEBI:33384"/>
        <dbReference type="ChEBI" id="CHEBI:57912"/>
        <dbReference type="ChEBI" id="CHEBI:58866"/>
        <dbReference type="ChEBI" id="CHEBI:59776"/>
        <dbReference type="EC" id="4.2.1.20"/>
    </reaction>
</comment>
<dbReference type="SUPFAM" id="SSF53686">
    <property type="entry name" value="Tryptophan synthase beta subunit-like PLP-dependent enzymes"/>
    <property type="match status" value="1"/>
</dbReference>
<dbReference type="Pfam" id="PF03004">
    <property type="entry name" value="Transposase_24"/>
    <property type="match status" value="1"/>
</dbReference>
<keyword evidence="8 10" id="KW-0456">Lyase</keyword>
<dbReference type="EMBL" id="JAGKQM010000009">
    <property type="protein sequence ID" value="KAH0909226.1"/>
    <property type="molecule type" value="Genomic_DNA"/>
</dbReference>
<dbReference type="PANTHER" id="PTHR48077:SF1">
    <property type="entry name" value="TRYPTOPHAN SYNTHASE"/>
    <property type="match status" value="1"/>
</dbReference>
<evidence type="ECO:0000256" key="7">
    <source>
        <dbReference type="ARBA" id="ARBA00023141"/>
    </source>
</evidence>
<keyword evidence="4 10" id="KW-0028">Amino-acid biosynthesis</keyword>
<comment type="pathway">
    <text evidence="2 10">Amino-acid biosynthesis; L-tryptophan biosynthesis; L-tryptophan from chorismate: step 5/5.</text>
</comment>
<evidence type="ECO:0000256" key="6">
    <source>
        <dbReference type="ARBA" id="ARBA00022898"/>
    </source>
</evidence>
<dbReference type="EC" id="4.2.1.20" evidence="3 10"/>
<dbReference type="NCBIfam" id="TIGR00263">
    <property type="entry name" value="trpB"/>
    <property type="match status" value="1"/>
</dbReference>
<gene>
    <name evidence="13" type="ORF">HID58_032547</name>
</gene>
<evidence type="ECO:0000256" key="8">
    <source>
        <dbReference type="ARBA" id="ARBA00023239"/>
    </source>
</evidence>
<dbReference type="InterPro" id="IPR001926">
    <property type="entry name" value="TrpB-like_PALP"/>
</dbReference>
<evidence type="ECO:0000256" key="4">
    <source>
        <dbReference type="ARBA" id="ARBA00022605"/>
    </source>
</evidence>
<dbReference type="InterPro" id="IPR029480">
    <property type="entry name" value="Transpos_assoc"/>
</dbReference>
<name>A0ABQ8BWM9_BRANA</name>
<dbReference type="Proteomes" id="UP000824890">
    <property type="component" value="Unassembled WGS sequence"/>
</dbReference>
<dbReference type="HAMAP" id="MF_00133">
    <property type="entry name" value="Trp_synth_beta"/>
    <property type="match status" value="1"/>
</dbReference>
<keyword evidence="14" id="KW-1185">Reference proteome</keyword>
<dbReference type="InterPro" id="IPR036052">
    <property type="entry name" value="TrpB-like_PALP_sf"/>
</dbReference>
<comment type="caution">
    <text evidence="13">The sequence shown here is derived from an EMBL/GenBank/DDBJ whole genome shotgun (WGS) entry which is preliminary data.</text>
</comment>
<dbReference type="Gene3D" id="3.40.50.1100">
    <property type="match status" value="3"/>
</dbReference>
<keyword evidence="5 10" id="KW-0822">Tryptophan biosynthesis</keyword>
<feature type="domain" description="Tryptophan synthase beta chain-like PALP" evidence="11">
    <location>
        <begin position="567"/>
        <end position="859"/>
    </location>
</feature>
<dbReference type="PANTHER" id="PTHR48077">
    <property type="entry name" value="TRYPTOPHAN SYNTHASE-RELATED"/>
    <property type="match status" value="1"/>
</dbReference>
<evidence type="ECO:0000259" key="12">
    <source>
        <dbReference type="Pfam" id="PF13963"/>
    </source>
</evidence>
<dbReference type="InterPro" id="IPR023026">
    <property type="entry name" value="Trp_synth_beta/beta-like"/>
</dbReference>
<keyword evidence="7 10" id="KW-0057">Aromatic amino acid biosynthesis</keyword>
<keyword evidence="6 10" id="KW-0663">Pyridoxal phosphate</keyword>
<evidence type="ECO:0000259" key="11">
    <source>
        <dbReference type="Pfam" id="PF00291"/>
    </source>
</evidence>
<dbReference type="Pfam" id="PF13963">
    <property type="entry name" value="Transpos_assoc"/>
    <property type="match status" value="1"/>
</dbReference>
<reference evidence="13 14" key="1">
    <citation type="submission" date="2021-05" db="EMBL/GenBank/DDBJ databases">
        <title>Genome Assembly of Synthetic Allotetraploid Brassica napus Reveals Homoeologous Exchanges between Subgenomes.</title>
        <authorList>
            <person name="Davis J.T."/>
        </authorList>
    </citation>
    <scope>NUCLEOTIDE SEQUENCE [LARGE SCALE GENOMIC DNA]</scope>
    <source>
        <strain evidence="14">cv. Da-Ae</strain>
        <tissue evidence="13">Seedling</tissue>
    </source>
</reference>
<dbReference type="Pfam" id="PF00291">
    <property type="entry name" value="PALP"/>
    <property type="match status" value="1"/>
</dbReference>
<evidence type="ECO:0000313" key="14">
    <source>
        <dbReference type="Proteomes" id="UP000824890"/>
    </source>
</evidence>
<evidence type="ECO:0000256" key="3">
    <source>
        <dbReference type="ARBA" id="ARBA00012043"/>
    </source>
</evidence>
<evidence type="ECO:0000256" key="5">
    <source>
        <dbReference type="ARBA" id="ARBA00022822"/>
    </source>
</evidence>
<evidence type="ECO:0000256" key="9">
    <source>
        <dbReference type="ARBA" id="ARBA00049047"/>
    </source>
</evidence>
<organism evidence="13 14">
    <name type="scientific">Brassica napus</name>
    <name type="common">Rape</name>
    <dbReference type="NCBI Taxonomy" id="3708"/>
    <lineage>
        <taxon>Eukaryota</taxon>
        <taxon>Viridiplantae</taxon>
        <taxon>Streptophyta</taxon>
        <taxon>Embryophyta</taxon>
        <taxon>Tracheophyta</taxon>
        <taxon>Spermatophyta</taxon>
        <taxon>Magnoliopsida</taxon>
        <taxon>eudicotyledons</taxon>
        <taxon>Gunneridae</taxon>
        <taxon>Pentapetalae</taxon>
        <taxon>rosids</taxon>
        <taxon>malvids</taxon>
        <taxon>Brassicales</taxon>
        <taxon>Brassicaceae</taxon>
        <taxon>Brassiceae</taxon>
        <taxon>Brassica</taxon>
    </lineage>
</organism>